<evidence type="ECO:0000256" key="3">
    <source>
        <dbReference type="ARBA" id="ARBA00022475"/>
    </source>
</evidence>
<feature type="transmembrane region" description="Helical" evidence="7">
    <location>
        <begin position="97"/>
        <end position="114"/>
    </location>
</feature>
<evidence type="ECO:0000256" key="1">
    <source>
        <dbReference type="ARBA" id="ARBA00004651"/>
    </source>
</evidence>
<accession>A0AAU7Q614</accession>
<evidence type="ECO:0000313" key="8">
    <source>
        <dbReference type="EMBL" id="XBS68493.1"/>
    </source>
</evidence>
<keyword evidence="6 7" id="KW-0472">Membrane</keyword>
<dbReference type="AlphaFoldDB" id="A0AAU7Q614"/>
<evidence type="ECO:0000256" key="7">
    <source>
        <dbReference type="SAM" id="Phobius"/>
    </source>
</evidence>
<name>A0AAU7Q614_9GAMM</name>
<gene>
    <name evidence="8" type="ORF">ABK905_17530</name>
</gene>
<feature type="transmembrane region" description="Helical" evidence="7">
    <location>
        <begin position="159"/>
        <end position="177"/>
    </location>
</feature>
<keyword evidence="2" id="KW-0813">Transport</keyword>
<feature type="transmembrane region" description="Helical" evidence="7">
    <location>
        <begin position="75"/>
        <end position="91"/>
    </location>
</feature>
<reference evidence="8" key="1">
    <citation type="submission" date="2024-06" db="EMBL/GenBank/DDBJ databases">
        <authorList>
            <person name="Coelho C."/>
            <person name="Bento M."/>
            <person name="Garcia E."/>
            <person name="Camelo A."/>
            <person name="Brandao I."/>
            <person name="Espirito Santo C."/>
            <person name="Trovao J."/>
            <person name="Verissimo A."/>
            <person name="Costa J."/>
            <person name="Tiago I."/>
        </authorList>
    </citation>
    <scope>NUCLEOTIDE SEQUENCE</scope>
    <source>
        <strain evidence="8">KWT182</strain>
    </source>
</reference>
<dbReference type="GO" id="GO:0022857">
    <property type="term" value="F:transmembrane transporter activity"/>
    <property type="evidence" value="ECO:0007669"/>
    <property type="project" value="InterPro"/>
</dbReference>
<comment type="subcellular location">
    <subcellularLocation>
        <location evidence="1">Cell membrane</location>
        <topology evidence="1">Multi-pass membrane protein</topology>
    </subcellularLocation>
</comment>
<evidence type="ECO:0000256" key="6">
    <source>
        <dbReference type="ARBA" id="ARBA00023136"/>
    </source>
</evidence>
<dbReference type="Pfam" id="PF04632">
    <property type="entry name" value="FUSC"/>
    <property type="match status" value="1"/>
</dbReference>
<feature type="transmembrane region" description="Helical" evidence="7">
    <location>
        <begin position="121"/>
        <end position="139"/>
    </location>
</feature>
<keyword evidence="5 7" id="KW-1133">Transmembrane helix</keyword>
<sequence>MAVMTGRATAAVTKAVHFGQRVDYLFALRFWLATLLAWWAAIALQLDKPYWAVMTVAVVSYPSQGMLIAKFIARLLGTLIGILMVTALAGISLNAPWLMSIYLALWLAFCTYVAGGTRGMATYGCALCGYTSAIAGFGISVSPSPYNLFFISQARLSEIALGLAAALLVTFLLPSRLDNRLFCRRRNLIAGERGNC</sequence>
<protein>
    <submittedName>
        <fullName evidence="8">FUSC family protein</fullName>
    </submittedName>
</protein>
<dbReference type="PANTHER" id="PTHR30509:SF9">
    <property type="entry name" value="MULTIDRUG RESISTANCE PROTEIN MDTO"/>
    <property type="match status" value="1"/>
</dbReference>
<dbReference type="PANTHER" id="PTHR30509">
    <property type="entry name" value="P-HYDROXYBENZOIC ACID EFFLUX PUMP SUBUNIT-RELATED"/>
    <property type="match status" value="1"/>
</dbReference>
<keyword evidence="4 7" id="KW-0812">Transmembrane</keyword>
<proteinExistence type="predicted"/>
<organism evidence="8">
    <name type="scientific">Acerihabitans sp. KWT182</name>
    <dbReference type="NCBI Taxonomy" id="3157919"/>
    <lineage>
        <taxon>Bacteria</taxon>
        <taxon>Pseudomonadati</taxon>
        <taxon>Pseudomonadota</taxon>
        <taxon>Gammaproteobacteria</taxon>
        <taxon>Enterobacterales</taxon>
        <taxon>Pectobacteriaceae</taxon>
        <taxon>Acerihabitans</taxon>
    </lineage>
</organism>
<evidence type="ECO:0000256" key="5">
    <source>
        <dbReference type="ARBA" id="ARBA00022989"/>
    </source>
</evidence>
<feature type="transmembrane region" description="Helical" evidence="7">
    <location>
        <begin position="50"/>
        <end position="68"/>
    </location>
</feature>
<dbReference type="EMBL" id="CP157947">
    <property type="protein sequence ID" value="XBS68493.1"/>
    <property type="molecule type" value="Genomic_DNA"/>
</dbReference>
<feature type="transmembrane region" description="Helical" evidence="7">
    <location>
        <begin position="24"/>
        <end position="44"/>
    </location>
</feature>
<dbReference type="GO" id="GO:0005886">
    <property type="term" value="C:plasma membrane"/>
    <property type="evidence" value="ECO:0007669"/>
    <property type="project" value="UniProtKB-SubCell"/>
</dbReference>
<evidence type="ECO:0000256" key="4">
    <source>
        <dbReference type="ARBA" id="ARBA00022692"/>
    </source>
</evidence>
<keyword evidence="3" id="KW-1003">Cell membrane</keyword>
<dbReference type="InterPro" id="IPR006726">
    <property type="entry name" value="PHBA_efflux_AaeB/fusaric-R"/>
</dbReference>
<evidence type="ECO:0000256" key="2">
    <source>
        <dbReference type="ARBA" id="ARBA00022448"/>
    </source>
</evidence>